<dbReference type="EMBL" id="JBFXLS010000036">
    <property type="protein sequence ID" value="KAL2825498.1"/>
    <property type="molecule type" value="Genomic_DNA"/>
</dbReference>
<sequence length="122" mass="13230">MLLPQTWRVGLMSLGIGLNAFTIVVHTAYGFNPILPKLASHKNTLYDVVGVCFIHLMVLPAISIILQLKWLQFGLNTPYDEALLGSYVLGNLGFGAWYYALGARAPLLSTVASPIVTLLSAL</sequence>
<gene>
    <name evidence="2" type="ORF">BDW59DRAFT_161726</name>
</gene>
<proteinExistence type="predicted"/>
<feature type="transmembrane region" description="Helical" evidence="1">
    <location>
        <begin position="82"/>
        <end position="101"/>
    </location>
</feature>
<reference evidence="2 3" key="1">
    <citation type="submission" date="2024-07" db="EMBL/GenBank/DDBJ databases">
        <title>Section-level genome sequencing and comparative genomics of Aspergillus sections Usti and Cavernicolus.</title>
        <authorList>
            <consortium name="Lawrence Berkeley National Laboratory"/>
            <person name="Nybo J.L."/>
            <person name="Vesth T.C."/>
            <person name="Theobald S."/>
            <person name="Frisvad J.C."/>
            <person name="Larsen T.O."/>
            <person name="Kjaerboelling I."/>
            <person name="Rothschild-Mancinelli K."/>
            <person name="Lyhne E.K."/>
            <person name="Kogle M.E."/>
            <person name="Barry K."/>
            <person name="Clum A."/>
            <person name="Na H."/>
            <person name="Ledsgaard L."/>
            <person name="Lin J."/>
            <person name="Lipzen A."/>
            <person name="Kuo A."/>
            <person name="Riley R."/>
            <person name="Mondo S."/>
            <person name="LaButti K."/>
            <person name="Haridas S."/>
            <person name="Pangalinan J."/>
            <person name="Salamov A.A."/>
            <person name="Simmons B.A."/>
            <person name="Magnuson J.K."/>
            <person name="Chen J."/>
            <person name="Drula E."/>
            <person name="Henrissat B."/>
            <person name="Wiebenga A."/>
            <person name="Lubbers R.J."/>
            <person name="Gomes A.C."/>
            <person name="Makela M.R."/>
            <person name="Stajich J."/>
            <person name="Grigoriev I.V."/>
            <person name="Mortensen U.H."/>
            <person name="De vries R.P."/>
            <person name="Baker S.E."/>
            <person name="Andersen M.R."/>
        </authorList>
    </citation>
    <scope>NUCLEOTIDE SEQUENCE [LARGE SCALE GENOMIC DNA]</scope>
    <source>
        <strain evidence="2 3">CBS 600.67</strain>
    </source>
</reference>
<feature type="transmembrane region" description="Helical" evidence="1">
    <location>
        <begin position="12"/>
        <end position="32"/>
    </location>
</feature>
<name>A0ABR4ICP6_9EURO</name>
<accession>A0ABR4ICP6</accession>
<dbReference type="Proteomes" id="UP001610335">
    <property type="component" value="Unassembled WGS sequence"/>
</dbReference>
<evidence type="ECO:0000256" key="1">
    <source>
        <dbReference type="SAM" id="Phobius"/>
    </source>
</evidence>
<protein>
    <recommendedName>
        <fullName evidence="4">EamA domain-containing protein</fullName>
    </recommendedName>
</protein>
<comment type="caution">
    <text evidence="2">The sequence shown here is derived from an EMBL/GenBank/DDBJ whole genome shotgun (WGS) entry which is preliminary data.</text>
</comment>
<feature type="transmembrane region" description="Helical" evidence="1">
    <location>
        <begin position="44"/>
        <end position="70"/>
    </location>
</feature>
<keyword evidence="1" id="KW-0472">Membrane</keyword>
<keyword evidence="3" id="KW-1185">Reference proteome</keyword>
<keyword evidence="1" id="KW-1133">Transmembrane helix</keyword>
<evidence type="ECO:0000313" key="3">
    <source>
        <dbReference type="Proteomes" id="UP001610335"/>
    </source>
</evidence>
<evidence type="ECO:0000313" key="2">
    <source>
        <dbReference type="EMBL" id="KAL2825498.1"/>
    </source>
</evidence>
<evidence type="ECO:0008006" key="4">
    <source>
        <dbReference type="Google" id="ProtNLM"/>
    </source>
</evidence>
<keyword evidence="1" id="KW-0812">Transmembrane</keyword>
<organism evidence="2 3">
    <name type="scientific">Aspergillus cavernicola</name>
    <dbReference type="NCBI Taxonomy" id="176166"/>
    <lineage>
        <taxon>Eukaryota</taxon>
        <taxon>Fungi</taxon>
        <taxon>Dikarya</taxon>
        <taxon>Ascomycota</taxon>
        <taxon>Pezizomycotina</taxon>
        <taxon>Eurotiomycetes</taxon>
        <taxon>Eurotiomycetidae</taxon>
        <taxon>Eurotiales</taxon>
        <taxon>Aspergillaceae</taxon>
        <taxon>Aspergillus</taxon>
        <taxon>Aspergillus subgen. Nidulantes</taxon>
    </lineage>
</organism>